<dbReference type="KEGG" id="tcu:Tcur_2537"/>
<keyword evidence="2" id="KW-1185">Reference proteome</keyword>
<evidence type="ECO:0000313" key="2">
    <source>
        <dbReference type="Proteomes" id="UP000001918"/>
    </source>
</evidence>
<dbReference type="HOGENOM" id="CLU_1354062_0_0_11"/>
<evidence type="ECO:0000313" key="1">
    <source>
        <dbReference type="EMBL" id="ACY98098.1"/>
    </source>
</evidence>
<organism evidence="1 2">
    <name type="scientific">Thermomonospora curvata (strain ATCC 19995 / DSM 43183 / JCM 3096 / KCTC 9072 / NBRC 15933 / NCIMB 10081 / Henssen B9)</name>
    <dbReference type="NCBI Taxonomy" id="471852"/>
    <lineage>
        <taxon>Bacteria</taxon>
        <taxon>Bacillati</taxon>
        <taxon>Actinomycetota</taxon>
        <taxon>Actinomycetes</taxon>
        <taxon>Streptosporangiales</taxon>
        <taxon>Thermomonosporaceae</taxon>
        <taxon>Thermomonospora</taxon>
    </lineage>
</organism>
<sequence length="202" mass="22573">MVLTGQHPGKVPVMGIRPRIKVLHRQPQRHIHPRRQAGLAENHRLEADMGRPNPCFVQAGSRKQAFSEGDIDLEPNERQTLLPAFRARRRHCTWSLAITYLDDSGRRTVRVNGPGDRPFALSGKARCHRIKYAAQTGFPARRSPAGEGKLRHRGVSSGRADGVVRWASGMVRWPWSRFLESRVPASSAKRVASTESPPLEGV</sequence>
<gene>
    <name evidence="1" type="ordered locus">Tcur_2537</name>
</gene>
<reference evidence="1 2" key="1">
    <citation type="journal article" date="2011" name="Stand. Genomic Sci.">
        <title>Complete genome sequence of Thermomonospora curvata type strain (B9).</title>
        <authorList>
            <person name="Chertkov O."/>
            <person name="Sikorski J."/>
            <person name="Nolan M."/>
            <person name="Lapidus A."/>
            <person name="Lucas S."/>
            <person name="Del Rio T.G."/>
            <person name="Tice H."/>
            <person name="Cheng J.F."/>
            <person name="Goodwin L."/>
            <person name="Pitluck S."/>
            <person name="Liolios K."/>
            <person name="Ivanova N."/>
            <person name="Mavromatis K."/>
            <person name="Mikhailova N."/>
            <person name="Ovchinnikova G."/>
            <person name="Pati A."/>
            <person name="Chen A."/>
            <person name="Palaniappan K."/>
            <person name="Djao O.D."/>
            <person name="Land M."/>
            <person name="Hauser L."/>
            <person name="Chang Y.J."/>
            <person name="Jeffries C.D."/>
            <person name="Brettin T."/>
            <person name="Han C."/>
            <person name="Detter J.C."/>
            <person name="Rohde M."/>
            <person name="Goker M."/>
            <person name="Woyke T."/>
            <person name="Bristow J."/>
            <person name="Eisen J.A."/>
            <person name="Markowitz V."/>
            <person name="Hugenholtz P."/>
            <person name="Klenk H.P."/>
            <person name="Kyrpides N.C."/>
        </authorList>
    </citation>
    <scope>NUCLEOTIDE SEQUENCE [LARGE SCALE GENOMIC DNA]</scope>
    <source>
        <strain evidence="2">ATCC 19995 / DSM 43183 / JCM 3096 / KCTC 9072 / NBRC 15933 / NCIMB 10081 / Henssen B9</strain>
    </source>
</reference>
<accession>D1A4S9</accession>
<dbReference type="AlphaFoldDB" id="D1A4S9"/>
<name>D1A4S9_THECD</name>
<dbReference type="EMBL" id="CP001738">
    <property type="protein sequence ID" value="ACY98098.1"/>
    <property type="molecule type" value="Genomic_DNA"/>
</dbReference>
<dbReference type="Proteomes" id="UP000001918">
    <property type="component" value="Chromosome"/>
</dbReference>
<proteinExistence type="predicted"/>
<protein>
    <submittedName>
        <fullName evidence="1">Uncharacterized protein</fullName>
    </submittedName>
</protein>